<keyword evidence="2" id="KW-0808">Transferase</keyword>
<evidence type="ECO:0000256" key="6">
    <source>
        <dbReference type="ARBA" id="ARBA00023316"/>
    </source>
</evidence>
<evidence type="ECO:0000256" key="5">
    <source>
        <dbReference type="ARBA" id="ARBA00023315"/>
    </source>
</evidence>
<dbReference type="GO" id="GO:0016755">
    <property type="term" value="F:aminoacyltransferase activity"/>
    <property type="evidence" value="ECO:0007669"/>
    <property type="project" value="InterPro"/>
</dbReference>
<evidence type="ECO:0000256" key="4">
    <source>
        <dbReference type="ARBA" id="ARBA00022984"/>
    </source>
</evidence>
<dbReference type="AlphaFoldDB" id="A0A6V8NAM3"/>
<dbReference type="GO" id="GO:0071555">
    <property type="term" value="P:cell wall organization"/>
    <property type="evidence" value="ECO:0007669"/>
    <property type="project" value="UniProtKB-KW"/>
</dbReference>
<dbReference type="InterPro" id="IPR016181">
    <property type="entry name" value="Acyl_CoA_acyltransferase"/>
</dbReference>
<evidence type="ECO:0000256" key="2">
    <source>
        <dbReference type="ARBA" id="ARBA00022679"/>
    </source>
</evidence>
<keyword evidence="6" id="KW-0961">Cell wall biogenesis/degradation</keyword>
<dbReference type="PANTHER" id="PTHR36174">
    <property type="entry name" value="LIPID II:GLYCINE GLYCYLTRANSFERASE"/>
    <property type="match status" value="1"/>
</dbReference>
<protein>
    <recommendedName>
        <fullName evidence="7">BioF2-like acetyltransferase domain-containing protein</fullName>
    </recommendedName>
</protein>
<dbReference type="InterPro" id="IPR038740">
    <property type="entry name" value="BioF2-like_GNAT_dom"/>
</dbReference>
<feature type="domain" description="BioF2-like acetyltransferase" evidence="7">
    <location>
        <begin position="52"/>
        <end position="183"/>
    </location>
</feature>
<evidence type="ECO:0000256" key="1">
    <source>
        <dbReference type="ARBA" id="ARBA00009943"/>
    </source>
</evidence>
<dbReference type="InterPro" id="IPR003447">
    <property type="entry name" value="FEMABX"/>
</dbReference>
<dbReference type="GO" id="GO:0009252">
    <property type="term" value="P:peptidoglycan biosynthetic process"/>
    <property type="evidence" value="ECO:0007669"/>
    <property type="project" value="UniProtKB-KW"/>
</dbReference>
<organism evidence="8 9">
    <name type="scientific">Geomonas limicola</name>
    <dbReference type="NCBI Taxonomy" id="2740186"/>
    <lineage>
        <taxon>Bacteria</taxon>
        <taxon>Pseudomonadati</taxon>
        <taxon>Thermodesulfobacteriota</taxon>
        <taxon>Desulfuromonadia</taxon>
        <taxon>Geobacterales</taxon>
        <taxon>Geobacteraceae</taxon>
        <taxon>Geomonas</taxon>
    </lineage>
</organism>
<keyword evidence="3" id="KW-0133">Cell shape</keyword>
<dbReference type="InterPro" id="IPR050644">
    <property type="entry name" value="PG_Glycine_Bridge_Synth"/>
</dbReference>
<keyword evidence="4" id="KW-0573">Peptidoglycan synthesis</keyword>
<dbReference type="Pfam" id="PF13480">
    <property type="entry name" value="Acetyltransf_6"/>
    <property type="match status" value="1"/>
</dbReference>
<dbReference type="PROSITE" id="PS51191">
    <property type="entry name" value="FEMABX"/>
    <property type="match status" value="1"/>
</dbReference>
<dbReference type="SUPFAM" id="SSF55729">
    <property type="entry name" value="Acyl-CoA N-acyltransferases (Nat)"/>
    <property type="match status" value="1"/>
</dbReference>
<accession>A0A6V8NAM3</accession>
<comment type="similarity">
    <text evidence="1">Belongs to the FemABX family.</text>
</comment>
<dbReference type="Proteomes" id="UP000587586">
    <property type="component" value="Unassembled WGS sequence"/>
</dbReference>
<dbReference type="PANTHER" id="PTHR36174:SF1">
    <property type="entry name" value="LIPID II:GLYCINE GLYCYLTRANSFERASE"/>
    <property type="match status" value="1"/>
</dbReference>
<evidence type="ECO:0000313" key="9">
    <source>
        <dbReference type="Proteomes" id="UP000587586"/>
    </source>
</evidence>
<keyword evidence="9" id="KW-1185">Reference proteome</keyword>
<evidence type="ECO:0000259" key="7">
    <source>
        <dbReference type="Pfam" id="PF13480"/>
    </source>
</evidence>
<keyword evidence="5" id="KW-0012">Acyltransferase</keyword>
<dbReference type="Gene3D" id="3.40.630.30">
    <property type="match status" value="1"/>
</dbReference>
<sequence>MLLESVLALGGMSGWRYIQFRGEQYLADQACDEAYAYHELELLSDEAKMHSRLRKGTSSSIRKAEREGVTITISQSLDDILGFYRLHCLTRRRLGLPPQPSSFFEKLHTHVINENLGFTVLARYKQKTVAGLICLNFADQAVWKYGASDDTYKHLSANNLVLWETIKACAARGFRSLSMGRTDLDNDGLISFKNGWGATKTSVGYYRYDFESNGFVSRSKNSRKIQYQKILRYLPVDVLRVIGEFAYKHIG</sequence>
<reference evidence="9" key="1">
    <citation type="submission" date="2020-06" db="EMBL/GenBank/DDBJ databases">
        <title>Draft genomic sequecing of Geomonas sp. Red745.</title>
        <authorList>
            <person name="Itoh H."/>
            <person name="Xu Z.X."/>
            <person name="Ushijima N."/>
            <person name="Masuda Y."/>
            <person name="Shiratori Y."/>
            <person name="Senoo K."/>
        </authorList>
    </citation>
    <scope>NUCLEOTIDE SEQUENCE [LARGE SCALE GENOMIC DNA]</scope>
    <source>
        <strain evidence="9">Red745</strain>
    </source>
</reference>
<evidence type="ECO:0000313" key="8">
    <source>
        <dbReference type="EMBL" id="GFO69648.1"/>
    </source>
</evidence>
<comment type="caution">
    <text evidence="8">The sequence shown here is derived from an EMBL/GenBank/DDBJ whole genome shotgun (WGS) entry which is preliminary data.</text>
</comment>
<evidence type="ECO:0000256" key="3">
    <source>
        <dbReference type="ARBA" id="ARBA00022960"/>
    </source>
</evidence>
<dbReference type="EMBL" id="BLXZ01000006">
    <property type="protein sequence ID" value="GFO69648.1"/>
    <property type="molecule type" value="Genomic_DNA"/>
</dbReference>
<proteinExistence type="inferred from homology"/>
<gene>
    <name evidence="8" type="ORF">GMLC_32270</name>
</gene>
<name>A0A6V8NAM3_9BACT</name>
<dbReference type="GO" id="GO:0008360">
    <property type="term" value="P:regulation of cell shape"/>
    <property type="evidence" value="ECO:0007669"/>
    <property type="project" value="UniProtKB-KW"/>
</dbReference>